<gene>
    <name evidence="2" type="ORF">OLEA9_A062674</name>
</gene>
<evidence type="ECO:0000313" key="2">
    <source>
        <dbReference type="EMBL" id="CAA3007741.1"/>
    </source>
</evidence>
<keyword evidence="3" id="KW-1185">Reference proteome</keyword>
<feature type="region of interest" description="Disordered" evidence="1">
    <location>
        <begin position="1"/>
        <end position="45"/>
    </location>
</feature>
<accession>A0A8S0TS21</accession>
<proteinExistence type="predicted"/>
<dbReference type="EMBL" id="CACTIH010007284">
    <property type="protein sequence ID" value="CAA3007741.1"/>
    <property type="molecule type" value="Genomic_DNA"/>
</dbReference>
<protein>
    <submittedName>
        <fullName evidence="2">Uncharacterized protein</fullName>
    </submittedName>
</protein>
<feature type="compositionally biased region" description="Low complexity" evidence="1">
    <location>
        <begin position="1"/>
        <end position="11"/>
    </location>
</feature>
<sequence length="163" mass="17653">MVSSSSKVQQSSEDDSVVKDGEEGEEVSDCSQGSDGGGFSQSSIDMVNTVVQNRGVCRVTEGLSHEIDPSSSLAPCSEDYRPTFQDTKFSMPEDPCKVGGSTKLLEHDFSLNWGTLTGKDWQLNPNELPDISLSDLAQESSGLFMQGLIDNNNHETVPFQPET</sequence>
<comment type="caution">
    <text evidence="2">The sequence shown here is derived from an EMBL/GenBank/DDBJ whole genome shotgun (WGS) entry which is preliminary data.</text>
</comment>
<name>A0A8S0TS21_OLEEU</name>
<reference evidence="2 3" key="1">
    <citation type="submission" date="2019-12" db="EMBL/GenBank/DDBJ databases">
        <authorList>
            <person name="Alioto T."/>
            <person name="Alioto T."/>
            <person name="Gomez Garrido J."/>
        </authorList>
    </citation>
    <scope>NUCLEOTIDE SEQUENCE [LARGE SCALE GENOMIC DNA]</scope>
</reference>
<evidence type="ECO:0000256" key="1">
    <source>
        <dbReference type="SAM" id="MobiDB-lite"/>
    </source>
</evidence>
<evidence type="ECO:0000313" key="3">
    <source>
        <dbReference type="Proteomes" id="UP000594638"/>
    </source>
</evidence>
<dbReference type="Gramene" id="OE9A062674T1">
    <property type="protein sequence ID" value="OE9A062674C1"/>
    <property type="gene ID" value="OE9A062674"/>
</dbReference>
<organism evidence="2 3">
    <name type="scientific">Olea europaea subsp. europaea</name>
    <dbReference type="NCBI Taxonomy" id="158383"/>
    <lineage>
        <taxon>Eukaryota</taxon>
        <taxon>Viridiplantae</taxon>
        <taxon>Streptophyta</taxon>
        <taxon>Embryophyta</taxon>
        <taxon>Tracheophyta</taxon>
        <taxon>Spermatophyta</taxon>
        <taxon>Magnoliopsida</taxon>
        <taxon>eudicotyledons</taxon>
        <taxon>Gunneridae</taxon>
        <taxon>Pentapetalae</taxon>
        <taxon>asterids</taxon>
        <taxon>lamiids</taxon>
        <taxon>Lamiales</taxon>
        <taxon>Oleaceae</taxon>
        <taxon>Oleeae</taxon>
        <taxon>Olea</taxon>
    </lineage>
</organism>
<dbReference type="AlphaFoldDB" id="A0A8S0TS21"/>
<dbReference type="Proteomes" id="UP000594638">
    <property type="component" value="Unassembled WGS sequence"/>
</dbReference>